<dbReference type="PANTHER" id="PTHR18821:SF2">
    <property type="entry name" value="DICKKOPF-RELATED PROTEIN 3-LIKE"/>
    <property type="match status" value="1"/>
</dbReference>
<evidence type="ECO:0000313" key="10">
    <source>
        <dbReference type="RefSeq" id="XP_019642630.1"/>
    </source>
</evidence>
<dbReference type="AlphaFoldDB" id="A0A6P4ZN18"/>
<dbReference type="InterPro" id="IPR009523">
    <property type="entry name" value="Prokineticin"/>
</dbReference>
<keyword evidence="6" id="KW-1213">G-protein coupled receptor impairing toxin</keyword>
<dbReference type="GO" id="GO:0005576">
    <property type="term" value="C:extracellular region"/>
    <property type="evidence" value="ECO:0007669"/>
    <property type="project" value="UniProtKB-SubCell"/>
</dbReference>
<evidence type="ECO:0000256" key="7">
    <source>
        <dbReference type="SAM" id="SignalP"/>
    </source>
</evidence>
<keyword evidence="4" id="KW-0800">Toxin</keyword>
<reference evidence="10" key="1">
    <citation type="submission" date="2025-08" db="UniProtKB">
        <authorList>
            <consortium name="RefSeq"/>
        </authorList>
    </citation>
    <scope>IDENTIFICATION</scope>
    <source>
        <tissue evidence="10">Gonad</tissue>
    </source>
</reference>
<dbReference type="Pfam" id="PF06607">
    <property type="entry name" value="Prokineticin"/>
    <property type="match status" value="1"/>
</dbReference>
<organism evidence="9 10">
    <name type="scientific">Branchiostoma belcheri</name>
    <name type="common">Amphioxus</name>
    <dbReference type="NCBI Taxonomy" id="7741"/>
    <lineage>
        <taxon>Eukaryota</taxon>
        <taxon>Metazoa</taxon>
        <taxon>Chordata</taxon>
        <taxon>Cephalochordata</taxon>
        <taxon>Leptocardii</taxon>
        <taxon>Amphioxiformes</taxon>
        <taxon>Branchiostomatidae</taxon>
        <taxon>Branchiostoma</taxon>
    </lineage>
</organism>
<dbReference type="Gene3D" id="2.10.80.10">
    <property type="entry name" value="Lipase, subunit A"/>
    <property type="match status" value="1"/>
</dbReference>
<dbReference type="OrthoDB" id="9986593at2759"/>
<dbReference type="GO" id="GO:0090729">
    <property type="term" value="F:toxin activity"/>
    <property type="evidence" value="ECO:0007669"/>
    <property type="project" value="UniProtKB-KW"/>
</dbReference>
<dbReference type="KEGG" id="bbel:109483927"/>
<comment type="similarity">
    <text evidence="2">Belongs to the AVIT (prokineticin) family.</text>
</comment>
<keyword evidence="9" id="KW-1185">Reference proteome</keyword>
<dbReference type="Proteomes" id="UP000515135">
    <property type="component" value="Unplaced"/>
</dbReference>
<keyword evidence="3" id="KW-0964">Secreted</keyword>
<evidence type="ECO:0000256" key="6">
    <source>
        <dbReference type="ARBA" id="ARBA00023259"/>
    </source>
</evidence>
<evidence type="ECO:0000256" key="3">
    <source>
        <dbReference type="ARBA" id="ARBA00022525"/>
    </source>
</evidence>
<feature type="chain" id="PRO_5027664529" evidence="7">
    <location>
        <begin position="25"/>
        <end position="111"/>
    </location>
</feature>
<evidence type="ECO:0000313" key="9">
    <source>
        <dbReference type="Proteomes" id="UP000515135"/>
    </source>
</evidence>
<dbReference type="FunFam" id="2.10.80.10:FF:000007">
    <property type="entry name" value="Uncharacterized protein"/>
    <property type="match status" value="1"/>
</dbReference>
<feature type="domain" description="Prokineticin" evidence="8">
    <location>
        <begin position="10"/>
        <end position="99"/>
    </location>
</feature>
<proteinExistence type="inferred from homology"/>
<dbReference type="InterPro" id="IPR023569">
    <property type="entry name" value="Prokineticin_domain"/>
</dbReference>
<dbReference type="GeneID" id="109483927"/>
<evidence type="ECO:0000256" key="4">
    <source>
        <dbReference type="ARBA" id="ARBA00022656"/>
    </source>
</evidence>
<feature type="signal peptide" evidence="7">
    <location>
        <begin position="1"/>
        <end position="24"/>
    </location>
</feature>
<dbReference type="RefSeq" id="XP_019642630.1">
    <property type="nucleotide sequence ID" value="XM_019787071.1"/>
</dbReference>
<keyword evidence="5" id="KW-1015">Disulfide bond</keyword>
<protein>
    <submittedName>
        <fullName evidence="10">Toxin MIT1-like</fullName>
    </submittedName>
</protein>
<accession>A0A6P4ZN18</accession>
<sequence>MVSVRDFLLMTACLMFHHDRVADAMVVTGVCAGDTECIESRGSGFCCAPFNPNAAMRVCKPAGQAGELCHVASNVMPYPWDQGARKFWRCACAEGTSCVPNHPGAKLGTCA</sequence>
<evidence type="ECO:0000256" key="1">
    <source>
        <dbReference type="ARBA" id="ARBA00004613"/>
    </source>
</evidence>
<dbReference type="PANTHER" id="PTHR18821">
    <property type="entry name" value="PROKINETICIN"/>
    <property type="match status" value="1"/>
</dbReference>
<comment type="subcellular location">
    <subcellularLocation>
        <location evidence="1">Secreted</location>
    </subcellularLocation>
</comment>
<evidence type="ECO:0000256" key="5">
    <source>
        <dbReference type="ARBA" id="ARBA00023157"/>
    </source>
</evidence>
<keyword evidence="7" id="KW-0732">Signal</keyword>
<evidence type="ECO:0000259" key="8">
    <source>
        <dbReference type="Pfam" id="PF06607"/>
    </source>
</evidence>
<name>A0A6P4ZN18_BRABE</name>
<evidence type="ECO:0000256" key="2">
    <source>
        <dbReference type="ARBA" id="ARBA00006999"/>
    </source>
</evidence>
<gene>
    <name evidence="10" type="primary">LOC109483927</name>
</gene>